<feature type="transmembrane region" description="Helical" evidence="7">
    <location>
        <begin position="153"/>
        <end position="171"/>
    </location>
</feature>
<evidence type="ECO:0000259" key="8">
    <source>
        <dbReference type="PROSITE" id="PS50850"/>
    </source>
</evidence>
<dbReference type="GO" id="GO:0022857">
    <property type="term" value="F:transmembrane transporter activity"/>
    <property type="evidence" value="ECO:0007669"/>
    <property type="project" value="InterPro"/>
</dbReference>
<keyword evidence="5 7" id="KW-1133">Transmembrane helix</keyword>
<feature type="transmembrane region" description="Helical" evidence="7">
    <location>
        <begin position="58"/>
        <end position="76"/>
    </location>
</feature>
<dbReference type="SUPFAM" id="SSF103473">
    <property type="entry name" value="MFS general substrate transporter"/>
    <property type="match status" value="1"/>
</dbReference>
<evidence type="ECO:0000256" key="1">
    <source>
        <dbReference type="ARBA" id="ARBA00004651"/>
    </source>
</evidence>
<feature type="transmembrane region" description="Helical" evidence="7">
    <location>
        <begin position="294"/>
        <end position="327"/>
    </location>
</feature>
<dbReference type="EMBL" id="CAEZUS010000057">
    <property type="protein sequence ID" value="CAB4607598.1"/>
    <property type="molecule type" value="Genomic_DNA"/>
</dbReference>
<feature type="transmembrane region" description="Helical" evidence="7">
    <location>
        <begin position="177"/>
        <end position="200"/>
    </location>
</feature>
<dbReference type="PANTHER" id="PTHR23517:SF2">
    <property type="entry name" value="MULTIDRUG RESISTANCE PROTEIN MDTH"/>
    <property type="match status" value="1"/>
</dbReference>
<keyword evidence="4 7" id="KW-0812">Transmembrane</keyword>
<proteinExistence type="predicted"/>
<dbReference type="InterPro" id="IPR020846">
    <property type="entry name" value="MFS_dom"/>
</dbReference>
<dbReference type="Pfam" id="PF07690">
    <property type="entry name" value="MFS_1"/>
    <property type="match status" value="1"/>
</dbReference>
<dbReference type="InterPro" id="IPR036259">
    <property type="entry name" value="MFS_trans_sf"/>
</dbReference>
<feature type="transmembrane region" description="Helical" evidence="7">
    <location>
        <begin position="254"/>
        <end position="273"/>
    </location>
</feature>
<organism evidence="9">
    <name type="scientific">freshwater metagenome</name>
    <dbReference type="NCBI Taxonomy" id="449393"/>
    <lineage>
        <taxon>unclassified sequences</taxon>
        <taxon>metagenomes</taxon>
        <taxon>ecological metagenomes</taxon>
    </lineage>
</organism>
<feature type="domain" description="Major facilitator superfamily (MFS) profile" evidence="8">
    <location>
        <begin position="1"/>
        <end position="202"/>
    </location>
</feature>
<dbReference type="InterPro" id="IPR050171">
    <property type="entry name" value="MFS_Transporters"/>
</dbReference>
<dbReference type="Gene3D" id="1.20.1250.20">
    <property type="entry name" value="MFS general substrate transporter like domains"/>
    <property type="match status" value="1"/>
</dbReference>
<protein>
    <submittedName>
        <fullName evidence="9">Unannotated protein</fullName>
    </submittedName>
</protein>
<gene>
    <name evidence="9" type="ORF">UFOPK1852_00494</name>
</gene>
<dbReference type="PANTHER" id="PTHR23517">
    <property type="entry name" value="RESISTANCE PROTEIN MDTM, PUTATIVE-RELATED-RELATED"/>
    <property type="match status" value="1"/>
</dbReference>
<keyword evidence="6 7" id="KW-0472">Membrane</keyword>
<dbReference type="InterPro" id="IPR011701">
    <property type="entry name" value="MFS"/>
</dbReference>
<feature type="transmembrane region" description="Helical" evidence="7">
    <location>
        <begin position="221"/>
        <end position="242"/>
    </location>
</feature>
<evidence type="ECO:0000256" key="7">
    <source>
        <dbReference type="SAM" id="Phobius"/>
    </source>
</evidence>
<evidence type="ECO:0000256" key="4">
    <source>
        <dbReference type="ARBA" id="ARBA00022692"/>
    </source>
</evidence>
<reference evidence="9" key="1">
    <citation type="submission" date="2020-05" db="EMBL/GenBank/DDBJ databases">
        <authorList>
            <person name="Chiriac C."/>
            <person name="Salcher M."/>
            <person name="Ghai R."/>
            <person name="Kavagutti S V."/>
        </authorList>
    </citation>
    <scope>NUCLEOTIDE SEQUENCE</scope>
</reference>
<comment type="subcellular location">
    <subcellularLocation>
        <location evidence="1">Cell membrane</location>
        <topology evidence="1">Multi-pass membrane protein</topology>
    </subcellularLocation>
</comment>
<evidence type="ECO:0000313" key="9">
    <source>
        <dbReference type="EMBL" id="CAB4607598.1"/>
    </source>
</evidence>
<feature type="transmembrane region" description="Helical" evidence="7">
    <location>
        <begin position="112"/>
        <end position="132"/>
    </location>
</feature>
<evidence type="ECO:0000256" key="6">
    <source>
        <dbReference type="ARBA" id="ARBA00023136"/>
    </source>
</evidence>
<dbReference type="AlphaFoldDB" id="A0A6J6HG48"/>
<feature type="transmembrane region" description="Helical" evidence="7">
    <location>
        <begin position="88"/>
        <end position="106"/>
    </location>
</feature>
<feature type="transmembrane region" description="Helical" evidence="7">
    <location>
        <begin position="21"/>
        <end position="46"/>
    </location>
</feature>
<keyword evidence="2" id="KW-0813">Transport</keyword>
<sequence>MSEERAIQTTMTRRFIPVDPTLRIFALATLINTFGNGLFMTIEVIYFTTVVGLSAAKVALALSIAGGVSLLFSVPAGHIADRYGPRNIAVMAYAAEGFVMAGFYFVHSYLPFLLLSILLGIVGTIGQTLRMAMISKLGTGDARVSIRAYQRSVTNFGIAIGTVFAGIALAINTQAGYQTMMLLDAVTFVVAAMVFSRLPFVEPTVEKGEPLSFVALKDLRFLGVTALNGIMSLHFVLQNVAIPLWVVKETNAPRWWVSVIMLVNTIGVILFQVRVSRGSGDIKVGAKQVQRAGFAVAAACLLYAFSAGANTLIACALLILAMMVHVYGELVGSSGSWSIGFGMADEKHQGQYQGVYSLSWGVGGTIGPSFVTAMAITLGQIGWVYMAVLFAITGTLSHKVVTRKWFANS</sequence>
<dbReference type="PROSITE" id="PS50850">
    <property type="entry name" value="MFS"/>
    <property type="match status" value="1"/>
</dbReference>
<keyword evidence="3" id="KW-1003">Cell membrane</keyword>
<evidence type="ECO:0000256" key="2">
    <source>
        <dbReference type="ARBA" id="ARBA00022448"/>
    </source>
</evidence>
<feature type="transmembrane region" description="Helical" evidence="7">
    <location>
        <begin position="370"/>
        <end position="396"/>
    </location>
</feature>
<evidence type="ECO:0000256" key="3">
    <source>
        <dbReference type="ARBA" id="ARBA00022475"/>
    </source>
</evidence>
<name>A0A6J6HG48_9ZZZZ</name>
<accession>A0A6J6HG48</accession>
<evidence type="ECO:0000256" key="5">
    <source>
        <dbReference type="ARBA" id="ARBA00022989"/>
    </source>
</evidence>
<dbReference type="GO" id="GO:0005886">
    <property type="term" value="C:plasma membrane"/>
    <property type="evidence" value="ECO:0007669"/>
    <property type="project" value="UniProtKB-SubCell"/>
</dbReference>